<dbReference type="GO" id="GO:0005886">
    <property type="term" value="C:plasma membrane"/>
    <property type="evidence" value="ECO:0007669"/>
    <property type="project" value="TreeGrafter"/>
</dbReference>
<dbReference type="PANTHER" id="PTHR32309:SF13">
    <property type="entry name" value="FERRIC ENTEROBACTIN TRANSPORT PROTEIN FEPE"/>
    <property type="match status" value="1"/>
</dbReference>
<feature type="coiled-coil region" evidence="1">
    <location>
        <begin position="365"/>
        <end position="420"/>
    </location>
</feature>
<name>A0A2W5QJY5_ANCNO</name>
<sequence length="708" mass="77505">MSMTGSYLAADGPSPGPSPDRRAFALTSRDFLIAAFFHIRIVLLAALIPLAIGVTAATLTKTQYTANSLLMVMVSREVSNTQNVTDSGPSVLSIEGLKQVESEVKILESADIIRTVIETIGSDRLFPPGPLARLRSLLGGRGDKMDRAIEDFRARLRAEVLDGSNIVQVSFTHPDRDIAIETTNKLVETYLTRRRALMETPTASILMTEVARFSRELKAADAAIEAFKARIGIIDFAQDATLAANQVDTVVQRRQQTAERKVSVAGQLAEAERQLNAQPATVFDFNQRANTLDNDDDHNTLTRLLIERDRLAMLYAPNGAMMREINRKIDTIRQQLATRGDRNYETSRDVRNPSIAYLNNMILNLRVEADALDRQESELADQQAKAERRLSELRAAETELVELTRRRDTLNDGYREYQRRATAAQIEEAASRERESNVRLVQDAGASVTSRSLRLPYLGAGLLGAALFGVAAGAVASALRSTFILPHEVEHELELPMLGEFANQSRASDPAARERELGNLAALLLEVEIDGQPLRVMQLIAAEKDEHLSALAQGIAAEITTQRGMRTLLVDLTAPSAAVVPGDIAVRDKGGLNVAPSSTPLLWTAVGRESSPLLNVRIPLLEAERLMGELRAEFDAILFCASAADATAIGHRLDGLVDGNVLVIRAERTRKAAAIALRDSISESSGVPLGFILVGRRYVLPNWLYRLS</sequence>
<gene>
    <name evidence="4" type="ORF">DI549_21515</name>
</gene>
<evidence type="ECO:0000313" key="5">
    <source>
        <dbReference type="Proteomes" id="UP000248887"/>
    </source>
</evidence>
<reference evidence="4 5" key="1">
    <citation type="submission" date="2017-08" db="EMBL/GenBank/DDBJ databases">
        <title>Infants hospitalized years apart are colonized by the same room-sourced microbial strains.</title>
        <authorList>
            <person name="Brooks B."/>
            <person name="Olm M.R."/>
            <person name="Firek B.A."/>
            <person name="Baker R."/>
            <person name="Thomas B.C."/>
            <person name="Morowitz M.J."/>
            <person name="Banfield J.F."/>
        </authorList>
    </citation>
    <scope>NUCLEOTIDE SEQUENCE [LARGE SCALE GENOMIC DNA]</scope>
    <source>
        <strain evidence="4">S2_005_001_R2_27</strain>
    </source>
</reference>
<keyword evidence="3" id="KW-1133">Transmembrane helix</keyword>
<dbReference type="EMBL" id="QFQD01000112">
    <property type="protein sequence ID" value="PZQ78911.1"/>
    <property type="molecule type" value="Genomic_DNA"/>
</dbReference>
<comment type="caution">
    <text evidence="4">The sequence shown here is derived from an EMBL/GenBank/DDBJ whole genome shotgun (WGS) entry which is preliminary data.</text>
</comment>
<feature type="transmembrane region" description="Helical" evidence="3">
    <location>
        <begin position="31"/>
        <end position="52"/>
    </location>
</feature>
<keyword evidence="1" id="KW-0175">Coiled coil</keyword>
<keyword evidence="3" id="KW-0812">Transmembrane</keyword>
<dbReference type="GO" id="GO:0004713">
    <property type="term" value="F:protein tyrosine kinase activity"/>
    <property type="evidence" value="ECO:0007669"/>
    <property type="project" value="TreeGrafter"/>
</dbReference>
<evidence type="ECO:0000256" key="1">
    <source>
        <dbReference type="SAM" id="Coils"/>
    </source>
</evidence>
<accession>A0A2W5QJY5</accession>
<proteinExistence type="predicted"/>
<dbReference type="AlphaFoldDB" id="A0A2W5QJY5"/>
<protein>
    <submittedName>
        <fullName evidence="4">Lipopolysaccharide biosynthesis protein</fullName>
    </submittedName>
</protein>
<dbReference type="PANTHER" id="PTHR32309">
    <property type="entry name" value="TYROSINE-PROTEIN KINASE"/>
    <property type="match status" value="1"/>
</dbReference>
<dbReference type="Proteomes" id="UP000248887">
    <property type="component" value="Unassembled WGS sequence"/>
</dbReference>
<evidence type="ECO:0000313" key="4">
    <source>
        <dbReference type="EMBL" id="PZQ78911.1"/>
    </source>
</evidence>
<keyword evidence="3" id="KW-0472">Membrane</keyword>
<feature type="region of interest" description="Disordered" evidence="2">
    <location>
        <begin position="1"/>
        <end position="20"/>
    </location>
</feature>
<organism evidence="4 5">
    <name type="scientific">Ancylobacter novellus</name>
    <name type="common">Thiobacillus novellus</name>
    <dbReference type="NCBI Taxonomy" id="921"/>
    <lineage>
        <taxon>Bacteria</taxon>
        <taxon>Pseudomonadati</taxon>
        <taxon>Pseudomonadota</taxon>
        <taxon>Alphaproteobacteria</taxon>
        <taxon>Hyphomicrobiales</taxon>
        <taxon>Xanthobacteraceae</taxon>
        <taxon>Ancylobacter</taxon>
    </lineage>
</organism>
<dbReference type="InterPro" id="IPR050445">
    <property type="entry name" value="Bact_polysacc_biosynth/exp"/>
</dbReference>
<evidence type="ECO:0000256" key="2">
    <source>
        <dbReference type="SAM" id="MobiDB-lite"/>
    </source>
</evidence>
<evidence type="ECO:0000256" key="3">
    <source>
        <dbReference type="SAM" id="Phobius"/>
    </source>
</evidence>